<protein>
    <submittedName>
        <fullName evidence="1">Uncharacterized protein</fullName>
    </submittedName>
</protein>
<dbReference type="OrthoDB" id="6434791at2759"/>
<dbReference type="Proteomes" id="UP000821853">
    <property type="component" value="Unassembled WGS sequence"/>
</dbReference>
<dbReference type="AlphaFoldDB" id="A0A9J6GT18"/>
<reference evidence="1 2" key="1">
    <citation type="journal article" date="2020" name="Cell">
        <title>Large-Scale Comparative Analyses of Tick Genomes Elucidate Their Genetic Diversity and Vector Capacities.</title>
        <authorList>
            <consortium name="Tick Genome and Microbiome Consortium (TIGMIC)"/>
            <person name="Jia N."/>
            <person name="Wang J."/>
            <person name="Shi W."/>
            <person name="Du L."/>
            <person name="Sun Y."/>
            <person name="Zhan W."/>
            <person name="Jiang J.F."/>
            <person name="Wang Q."/>
            <person name="Zhang B."/>
            <person name="Ji P."/>
            <person name="Bell-Sakyi L."/>
            <person name="Cui X.M."/>
            <person name="Yuan T.T."/>
            <person name="Jiang B.G."/>
            <person name="Yang W.F."/>
            <person name="Lam T.T."/>
            <person name="Chang Q.C."/>
            <person name="Ding S.J."/>
            <person name="Wang X.J."/>
            <person name="Zhu J.G."/>
            <person name="Ruan X.D."/>
            <person name="Zhao L."/>
            <person name="Wei J.T."/>
            <person name="Ye R.Z."/>
            <person name="Que T.C."/>
            <person name="Du C.H."/>
            <person name="Zhou Y.H."/>
            <person name="Cheng J.X."/>
            <person name="Dai P.F."/>
            <person name="Guo W.B."/>
            <person name="Han X.H."/>
            <person name="Huang E.J."/>
            <person name="Li L.F."/>
            <person name="Wei W."/>
            <person name="Gao Y.C."/>
            <person name="Liu J.Z."/>
            <person name="Shao H.Z."/>
            <person name="Wang X."/>
            <person name="Wang C.C."/>
            <person name="Yang T.C."/>
            <person name="Huo Q.B."/>
            <person name="Li W."/>
            <person name="Chen H.Y."/>
            <person name="Chen S.E."/>
            <person name="Zhou L.G."/>
            <person name="Ni X.B."/>
            <person name="Tian J.H."/>
            <person name="Sheng Y."/>
            <person name="Liu T."/>
            <person name="Pan Y.S."/>
            <person name="Xia L.Y."/>
            <person name="Li J."/>
            <person name="Zhao F."/>
            <person name="Cao W.C."/>
        </authorList>
    </citation>
    <scope>NUCLEOTIDE SEQUENCE [LARGE SCALE GENOMIC DNA]</scope>
    <source>
        <strain evidence="1">HaeL-2018</strain>
    </source>
</reference>
<gene>
    <name evidence="1" type="ORF">HPB48_015333</name>
</gene>
<name>A0A9J6GT18_HAELO</name>
<organism evidence="1 2">
    <name type="scientific">Haemaphysalis longicornis</name>
    <name type="common">Bush tick</name>
    <dbReference type="NCBI Taxonomy" id="44386"/>
    <lineage>
        <taxon>Eukaryota</taxon>
        <taxon>Metazoa</taxon>
        <taxon>Ecdysozoa</taxon>
        <taxon>Arthropoda</taxon>
        <taxon>Chelicerata</taxon>
        <taxon>Arachnida</taxon>
        <taxon>Acari</taxon>
        <taxon>Parasitiformes</taxon>
        <taxon>Ixodida</taxon>
        <taxon>Ixodoidea</taxon>
        <taxon>Ixodidae</taxon>
        <taxon>Haemaphysalinae</taxon>
        <taxon>Haemaphysalis</taxon>
    </lineage>
</organism>
<comment type="caution">
    <text evidence="1">The sequence shown here is derived from an EMBL/GenBank/DDBJ whole genome shotgun (WGS) entry which is preliminary data.</text>
</comment>
<proteinExistence type="predicted"/>
<dbReference type="EMBL" id="JABSTR010000008">
    <property type="protein sequence ID" value="KAH9377977.1"/>
    <property type="molecule type" value="Genomic_DNA"/>
</dbReference>
<evidence type="ECO:0000313" key="2">
    <source>
        <dbReference type="Proteomes" id="UP000821853"/>
    </source>
</evidence>
<sequence length="68" mass="7564">MEKAVMATYHHIMSNDALHNHSLCPTGLDSWCRQNAALAKGEPMPKHRYNLPPHVCKALLSNLSALVE</sequence>
<evidence type="ECO:0000313" key="1">
    <source>
        <dbReference type="EMBL" id="KAH9377977.1"/>
    </source>
</evidence>
<keyword evidence="2" id="KW-1185">Reference proteome</keyword>
<dbReference type="VEuPathDB" id="VectorBase:HLOH_063182"/>
<accession>A0A9J6GT18</accession>